<dbReference type="RefSeq" id="WP_307236431.1">
    <property type="nucleotide sequence ID" value="NZ_JAUSVF010000004.1"/>
</dbReference>
<evidence type="ECO:0000313" key="2">
    <source>
        <dbReference type="Proteomes" id="UP001230207"/>
    </source>
</evidence>
<keyword evidence="2" id="KW-1185">Reference proteome</keyword>
<gene>
    <name evidence="1" type="ORF">QO002_005909</name>
</gene>
<reference evidence="1 2" key="1">
    <citation type="submission" date="2023-07" db="EMBL/GenBank/DDBJ databases">
        <title>Genomic Encyclopedia of Type Strains, Phase IV (KMG-IV): sequencing the most valuable type-strain genomes for metagenomic binning, comparative biology and taxonomic classification.</title>
        <authorList>
            <person name="Goeker M."/>
        </authorList>
    </citation>
    <scope>NUCLEOTIDE SEQUENCE [LARGE SCALE GENOMIC DNA]</scope>
    <source>
        <strain evidence="1 2">DSM 1112</strain>
    </source>
</reference>
<dbReference type="Proteomes" id="UP001230207">
    <property type="component" value="Unassembled WGS sequence"/>
</dbReference>
<sequence>MTDTGTKVRQQRGQPYGLDEFRQHYGLSWNEARELFIKFGPSKIDLDLLMRAKGRLPAE</sequence>
<protein>
    <submittedName>
        <fullName evidence="1">Uncharacterized protein</fullName>
    </submittedName>
</protein>
<dbReference type="EMBL" id="JAUSVF010000004">
    <property type="protein sequence ID" value="MDQ0323702.1"/>
    <property type="molecule type" value="Genomic_DNA"/>
</dbReference>
<organism evidence="1 2">
    <name type="scientific">Pararhizobium capsulatum DSM 1112</name>
    <dbReference type="NCBI Taxonomy" id="1121113"/>
    <lineage>
        <taxon>Bacteria</taxon>
        <taxon>Pseudomonadati</taxon>
        <taxon>Pseudomonadota</taxon>
        <taxon>Alphaproteobacteria</taxon>
        <taxon>Hyphomicrobiales</taxon>
        <taxon>Rhizobiaceae</taxon>
        <taxon>Rhizobium/Agrobacterium group</taxon>
        <taxon>Pararhizobium</taxon>
    </lineage>
</organism>
<proteinExistence type="predicted"/>
<comment type="caution">
    <text evidence="1">The sequence shown here is derived from an EMBL/GenBank/DDBJ whole genome shotgun (WGS) entry which is preliminary data.</text>
</comment>
<evidence type="ECO:0000313" key="1">
    <source>
        <dbReference type="EMBL" id="MDQ0323702.1"/>
    </source>
</evidence>
<name>A0ABU0C0H1_9HYPH</name>
<accession>A0ABU0C0H1</accession>